<feature type="non-terminal residue" evidence="2">
    <location>
        <position position="1"/>
    </location>
</feature>
<dbReference type="Gene3D" id="6.10.140.2220">
    <property type="match status" value="1"/>
</dbReference>
<sequence length="557" mass="64383">KYSSLIVKHCCQYNPRKKRKNIKKNSKMRIGMDHNEGTSKEDEVKLYIERDQSSNRPYKIIRNDSVGRYMVATRDIKPGETVLMEYPLTFGPGNPNEPICLGCYTPVLKNQHTECDGCGFPMCSKECSQILEHKDFECAEMHNMNFRLDSQNTLKWNGSQESVYNAISLMRALVLKKRDPARWNLIWMHMSHDEARQKDTFWQKKDAKTLEHIKAMMKISPEDYDTIKIILGIFLVNDFEICIPLEGSDEKSSLIRGIFALASMPNHSCVSNCYHNFTCREEGFKMTMKAVVDIKEGDEITHSYTEPLDPIMRRQSLLKIGKFFQCNCIRCRDPTEMSTYSSALICSKCKKGNVISKNCKNINSDWECDSCDLTLSPDSVEQVNSKAKSEIEEMDKNPDVETHEQFLNKYATIFHPNHVYMIDRSYVLGKMYGRMEGYEPDSLSDDQFMRKKELCERVLKVLNVITPGQTRKKGMMMYELHLPFVIMGNRALQKGPNGNVDPQEIKKNLRMGLDYLKKGIKILGEEPSDSFEYKIFVSSQESVKQLEEWVTKIESVI</sequence>
<dbReference type="PANTHER" id="PTHR46455:SF5">
    <property type="entry name" value="SET AND MYND DOMAIN CONTAINING, ARTHROPOD-SPECIFIC, MEMBER 4, ISOFORM A"/>
    <property type="match status" value="1"/>
</dbReference>
<dbReference type="OrthoDB" id="6374143at2759"/>
<dbReference type="PROSITE" id="PS50280">
    <property type="entry name" value="SET"/>
    <property type="match status" value="1"/>
</dbReference>
<feature type="domain" description="SET" evidence="1">
    <location>
        <begin position="44"/>
        <end position="305"/>
    </location>
</feature>
<dbReference type="GO" id="GO:0008170">
    <property type="term" value="F:N-methyltransferase activity"/>
    <property type="evidence" value="ECO:0007669"/>
    <property type="project" value="UniProtKB-ARBA"/>
</dbReference>
<dbReference type="GO" id="GO:0008276">
    <property type="term" value="F:protein methyltransferase activity"/>
    <property type="evidence" value="ECO:0007669"/>
    <property type="project" value="UniProtKB-ARBA"/>
</dbReference>
<dbReference type="InterPro" id="IPR046341">
    <property type="entry name" value="SET_dom_sf"/>
</dbReference>
<dbReference type="GO" id="GO:0008757">
    <property type="term" value="F:S-adenosylmethionine-dependent methyltransferase activity"/>
    <property type="evidence" value="ECO:0007669"/>
    <property type="project" value="UniProtKB-ARBA"/>
</dbReference>
<dbReference type="Pfam" id="PF00856">
    <property type="entry name" value="SET"/>
    <property type="match status" value="1"/>
</dbReference>
<accession>A0A0K2TNS9</accession>
<dbReference type="Gene3D" id="2.170.270.10">
    <property type="entry name" value="SET domain"/>
    <property type="match status" value="1"/>
</dbReference>
<dbReference type="AlphaFoldDB" id="A0A0K2TNS9"/>
<proteinExistence type="predicted"/>
<name>A0A0K2TNS9_LEPSM</name>
<dbReference type="EMBL" id="HACA01009720">
    <property type="protein sequence ID" value="CDW27081.1"/>
    <property type="molecule type" value="Transcribed_RNA"/>
</dbReference>
<organism evidence="2">
    <name type="scientific">Lepeophtheirus salmonis</name>
    <name type="common">Salmon louse</name>
    <name type="synonym">Caligus salmonis</name>
    <dbReference type="NCBI Taxonomy" id="72036"/>
    <lineage>
        <taxon>Eukaryota</taxon>
        <taxon>Metazoa</taxon>
        <taxon>Ecdysozoa</taxon>
        <taxon>Arthropoda</taxon>
        <taxon>Crustacea</taxon>
        <taxon>Multicrustacea</taxon>
        <taxon>Hexanauplia</taxon>
        <taxon>Copepoda</taxon>
        <taxon>Siphonostomatoida</taxon>
        <taxon>Caligidae</taxon>
        <taxon>Lepeophtheirus</taxon>
    </lineage>
</organism>
<dbReference type="InterPro" id="IPR001214">
    <property type="entry name" value="SET_dom"/>
</dbReference>
<protein>
    <recommendedName>
        <fullName evidence="1">SET domain-containing protein</fullName>
    </recommendedName>
</protein>
<dbReference type="SUPFAM" id="SSF82199">
    <property type="entry name" value="SET domain"/>
    <property type="match status" value="1"/>
</dbReference>
<reference evidence="2" key="1">
    <citation type="submission" date="2014-05" db="EMBL/GenBank/DDBJ databases">
        <authorList>
            <person name="Chronopoulou M."/>
        </authorList>
    </citation>
    <scope>NUCLEOTIDE SEQUENCE</scope>
    <source>
        <tissue evidence="2">Whole organism</tissue>
    </source>
</reference>
<dbReference type="Gene3D" id="1.10.220.160">
    <property type="match status" value="1"/>
</dbReference>
<evidence type="ECO:0000313" key="2">
    <source>
        <dbReference type="EMBL" id="CDW27081.1"/>
    </source>
</evidence>
<dbReference type="InterPro" id="IPR053010">
    <property type="entry name" value="SET_SmydA-8"/>
</dbReference>
<dbReference type="PANTHER" id="PTHR46455">
    <property type="entry name" value="SET AND MYND DOMAIN CONTAINING, ARTHROPOD-SPECIFIC, MEMBER 4, ISOFORM A"/>
    <property type="match status" value="1"/>
</dbReference>
<dbReference type="CDD" id="cd20071">
    <property type="entry name" value="SET_SMYD"/>
    <property type="match status" value="1"/>
</dbReference>
<evidence type="ECO:0000259" key="1">
    <source>
        <dbReference type="PROSITE" id="PS50280"/>
    </source>
</evidence>